<comment type="caution">
    <text evidence="6">The sequence shown here is derived from an EMBL/GenBank/DDBJ whole genome shotgun (WGS) entry which is preliminary data.</text>
</comment>
<dbReference type="GO" id="GO:0005524">
    <property type="term" value="F:ATP binding"/>
    <property type="evidence" value="ECO:0007669"/>
    <property type="project" value="UniProtKB-KW"/>
</dbReference>
<feature type="domain" description="Asparagine synthetase" evidence="4">
    <location>
        <begin position="234"/>
        <end position="481"/>
    </location>
</feature>
<feature type="domain" description="Glutamine amidotransferase type-2" evidence="5">
    <location>
        <begin position="88"/>
        <end position="159"/>
    </location>
</feature>
<organism evidence="6 7">
    <name type="scientific">Candidatus Jettenia ecosi</name>
    <dbReference type="NCBI Taxonomy" id="2494326"/>
    <lineage>
        <taxon>Bacteria</taxon>
        <taxon>Pseudomonadati</taxon>
        <taxon>Planctomycetota</taxon>
        <taxon>Candidatus Brocadiia</taxon>
        <taxon>Candidatus Brocadiales</taxon>
        <taxon>Candidatus Brocadiaceae</taxon>
        <taxon>Candidatus Jettenia</taxon>
    </lineage>
</organism>
<dbReference type="Pfam" id="PF00733">
    <property type="entry name" value="Asn_synthase"/>
    <property type="match status" value="1"/>
</dbReference>
<protein>
    <recommendedName>
        <fullName evidence="2">asparagine synthase (glutamine-hydrolyzing)</fullName>
        <ecNumber evidence="2">6.3.5.4</ecNumber>
    </recommendedName>
</protein>
<evidence type="ECO:0000259" key="5">
    <source>
        <dbReference type="Pfam" id="PF13537"/>
    </source>
</evidence>
<evidence type="ECO:0000313" key="6">
    <source>
        <dbReference type="EMBL" id="TLD42805.1"/>
    </source>
</evidence>
<proteinExistence type="predicted"/>
<dbReference type="PANTHER" id="PTHR43284:SF1">
    <property type="entry name" value="ASPARAGINE SYNTHETASE"/>
    <property type="match status" value="1"/>
</dbReference>
<dbReference type="GO" id="GO:0004066">
    <property type="term" value="F:asparagine synthase (glutamine-hydrolyzing) activity"/>
    <property type="evidence" value="ECO:0007669"/>
    <property type="project" value="UniProtKB-EC"/>
</dbReference>
<evidence type="ECO:0000259" key="4">
    <source>
        <dbReference type="Pfam" id="PF00733"/>
    </source>
</evidence>
<dbReference type="AlphaFoldDB" id="A0A533QDH5"/>
<gene>
    <name evidence="6" type="ORF">JETT_0827</name>
</gene>
<evidence type="ECO:0000256" key="3">
    <source>
        <dbReference type="ARBA" id="ARBA00048741"/>
    </source>
</evidence>
<dbReference type="InterPro" id="IPR029055">
    <property type="entry name" value="Ntn_hydrolases_N"/>
</dbReference>
<dbReference type="SUPFAM" id="SSF56235">
    <property type="entry name" value="N-terminal nucleophile aminohydrolases (Ntn hydrolases)"/>
    <property type="match status" value="1"/>
</dbReference>
<dbReference type="PANTHER" id="PTHR43284">
    <property type="entry name" value="ASPARAGINE SYNTHETASE (GLUTAMINE-HYDROLYZING)"/>
    <property type="match status" value="1"/>
</dbReference>
<dbReference type="InterPro" id="IPR001962">
    <property type="entry name" value="Asn_synthase"/>
</dbReference>
<dbReference type="EMBL" id="SULG01000012">
    <property type="protein sequence ID" value="TLD42805.1"/>
    <property type="molecule type" value="Genomic_DNA"/>
</dbReference>
<reference evidence="6 7" key="1">
    <citation type="submission" date="2019-04" db="EMBL/GenBank/DDBJ databases">
        <title>Genome of a novel bacterium Candidatus Jettenia ecosi reconstructed from metagenome of an anammox bioreactor.</title>
        <authorList>
            <person name="Mardanov A.V."/>
            <person name="Beletsky A.V."/>
            <person name="Ravin N.V."/>
            <person name="Botchkova E.A."/>
            <person name="Litti Y.V."/>
            <person name="Nozhevnikova A.N."/>
        </authorList>
    </citation>
    <scope>NUCLEOTIDE SEQUENCE [LARGE SCALE GENOMIC DNA]</scope>
    <source>
        <strain evidence="6">J2</strain>
    </source>
</reference>
<evidence type="ECO:0000313" key="7">
    <source>
        <dbReference type="Proteomes" id="UP000319783"/>
    </source>
</evidence>
<dbReference type="GO" id="GO:0006529">
    <property type="term" value="P:asparagine biosynthetic process"/>
    <property type="evidence" value="ECO:0007669"/>
    <property type="project" value="InterPro"/>
</dbReference>
<accession>A0A533QDH5</accession>
<dbReference type="InterPro" id="IPR051786">
    <property type="entry name" value="ASN_synthetase/amidase"/>
</dbReference>
<name>A0A533QDH5_9BACT</name>
<dbReference type="InterPro" id="IPR014729">
    <property type="entry name" value="Rossmann-like_a/b/a_fold"/>
</dbReference>
<dbReference type="Pfam" id="PF13537">
    <property type="entry name" value="GATase_7"/>
    <property type="match status" value="1"/>
</dbReference>
<dbReference type="Gene3D" id="3.60.20.10">
    <property type="entry name" value="Glutamine Phosphoribosylpyrophosphate, subunit 1, domain 1"/>
    <property type="match status" value="1"/>
</dbReference>
<dbReference type="EC" id="6.3.5.4" evidence="2"/>
<dbReference type="SUPFAM" id="SSF52402">
    <property type="entry name" value="Adenine nucleotide alpha hydrolases-like"/>
    <property type="match status" value="1"/>
</dbReference>
<comment type="pathway">
    <text evidence="1">Amino-acid biosynthesis; L-asparagine biosynthesis; L-asparagine from L-aspartate (L-Gln route): step 1/1.</text>
</comment>
<dbReference type="Proteomes" id="UP000319783">
    <property type="component" value="Unassembled WGS sequence"/>
</dbReference>
<comment type="catalytic activity">
    <reaction evidence="3">
        <text>L-aspartate + L-glutamine + ATP + H2O = L-asparagine + L-glutamate + AMP + diphosphate + H(+)</text>
        <dbReference type="Rhea" id="RHEA:12228"/>
        <dbReference type="ChEBI" id="CHEBI:15377"/>
        <dbReference type="ChEBI" id="CHEBI:15378"/>
        <dbReference type="ChEBI" id="CHEBI:29985"/>
        <dbReference type="ChEBI" id="CHEBI:29991"/>
        <dbReference type="ChEBI" id="CHEBI:30616"/>
        <dbReference type="ChEBI" id="CHEBI:33019"/>
        <dbReference type="ChEBI" id="CHEBI:58048"/>
        <dbReference type="ChEBI" id="CHEBI:58359"/>
        <dbReference type="ChEBI" id="CHEBI:456215"/>
        <dbReference type="EC" id="6.3.5.4"/>
    </reaction>
</comment>
<evidence type="ECO:0000256" key="1">
    <source>
        <dbReference type="ARBA" id="ARBA00005187"/>
    </source>
</evidence>
<dbReference type="Gene3D" id="3.40.50.620">
    <property type="entry name" value="HUPs"/>
    <property type="match status" value="1"/>
</dbReference>
<sequence>MSSMYGFSAQKRINNPAIMLDKMFRAIPSPCLSANHQWTTREGLVGLGTTYPAKASASKYYAEDVSSGMYCIFDGIIYRDNNDLNGKSLVETDGAAFLLEQYQRSGINCLRNINGSFNVAWWDERAHRLILANDKLGHNLLFWGIRGNILVFASMLARIMTTGILSFDIDIEGFADLLNYGYILGERTLFKDIHVLPPASFLIFEGDKVCIKQYWHLNQVESHGRYDKQRLDELEHIFKLAVKRSVLPDKTCAIDLTGGLDSRCILAAAVNQRLPFITHTGGQPDTTDVVIAKRLSAQIGVQHCFESINPHMLSEWLVPMVLYQGGIFATIHCHPCQLLYSPLPFDAVVQGTGGEFARGADWVSPGDLRISNLTTEFIMRRLSPRTAQCLNMEQLWKREFRFIGMHAPREHLHSLLAGYKPKDSPIAVMKYLSLNELGRKFLNKAILIARGSKGAYFPYFDHQWVEAIASIPISERVNNRIQTDLIERLCPEIKDIPYTHDPFPLLAPLWRIYMRKGYRIVKQRALQKLQFTNSNPDEVPSTYYFRWSRKEMYNTFIELLYNPHAAFRTYLNWKTVETLLNQHFTGKKNWEILVAALTVFEISHKLWVAPYKPYTDEHVIPLFLPSDLKKAI</sequence>
<dbReference type="InterPro" id="IPR017932">
    <property type="entry name" value="GATase_2_dom"/>
</dbReference>
<evidence type="ECO:0000256" key="2">
    <source>
        <dbReference type="ARBA" id="ARBA00012737"/>
    </source>
</evidence>